<dbReference type="PRINTS" id="PR00700">
    <property type="entry name" value="PRTYPHPHTASE"/>
</dbReference>
<evidence type="ECO:0008006" key="6">
    <source>
        <dbReference type="Google" id="ProtNLM"/>
    </source>
</evidence>
<feature type="coiled-coil region" evidence="1">
    <location>
        <begin position="312"/>
        <end position="343"/>
    </location>
</feature>
<feature type="domain" description="Tyrosine specific protein phosphatases" evidence="3">
    <location>
        <begin position="221"/>
        <end position="296"/>
    </location>
</feature>
<dbReference type="InterPro" id="IPR003595">
    <property type="entry name" value="Tyr_Pase_cat"/>
</dbReference>
<dbReference type="PANTHER" id="PTHR23219:SF13">
    <property type="entry name" value="TYROSINE-PROTEIN PHOSPHATASE DOMAIN-CONTAINING PROTEIN"/>
    <property type="match status" value="1"/>
</dbReference>
<dbReference type="CDD" id="cd00047">
    <property type="entry name" value="PTPc"/>
    <property type="match status" value="1"/>
</dbReference>
<dbReference type="PROSITE" id="PS50055">
    <property type="entry name" value="TYR_PHOSPHATASE_PTP"/>
    <property type="match status" value="1"/>
</dbReference>
<reference evidence="4 5" key="1">
    <citation type="submission" date="2020-04" db="EMBL/GenBank/DDBJ databases">
        <authorList>
            <person name="Laetsch R D."/>
            <person name="Stevens L."/>
            <person name="Kumar S."/>
            <person name="Blaxter L. M."/>
        </authorList>
    </citation>
    <scope>NUCLEOTIDE SEQUENCE [LARGE SCALE GENOMIC DNA]</scope>
</reference>
<evidence type="ECO:0000259" key="2">
    <source>
        <dbReference type="PROSITE" id="PS50055"/>
    </source>
</evidence>
<name>A0A8S1EW25_9PELO</name>
<gene>
    <name evidence="4" type="ORF">CBOVIS_LOCUS4866</name>
</gene>
<dbReference type="Proteomes" id="UP000494206">
    <property type="component" value="Unassembled WGS sequence"/>
</dbReference>
<dbReference type="PANTHER" id="PTHR23219">
    <property type="entry name" value="TYROSINE-PROTEIN PHOSPHATASE C15H7.3-RELATED"/>
    <property type="match status" value="1"/>
</dbReference>
<dbReference type="InterPro" id="IPR029021">
    <property type="entry name" value="Prot-tyrosine_phosphatase-like"/>
</dbReference>
<dbReference type="InterPro" id="IPR000387">
    <property type="entry name" value="Tyr_Pase_dom"/>
</dbReference>
<evidence type="ECO:0000313" key="5">
    <source>
        <dbReference type="Proteomes" id="UP000494206"/>
    </source>
</evidence>
<dbReference type="AlphaFoldDB" id="A0A8S1EW25"/>
<evidence type="ECO:0000313" key="4">
    <source>
        <dbReference type="EMBL" id="CAB3402221.1"/>
    </source>
</evidence>
<dbReference type="EMBL" id="CADEPM010000003">
    <property type="protein sequence ID" value="CAB3402221.1"/>
    <property type="molecule type" value="Genomic_DNA"/>
</dbReference>
<dbReference type="InterPro" id="IPR000242">
    <property type="entry name" value="PTP_cat"/>
</dbReference>
<dbReference type="SMART" id="SM00194">
    <property type="entry name" value="PTPc"/>
    <property type="match status" value="1"/>
</dbReference>
<comment type="caution">
    <text evidence="4">The sequence shown here is derived from an EMBL/GenBank/DDBJ whole genome shotgun (WGS) entry which is preliminary data.</text>
</comment>
<dbReference type="SUPFAM" id="SSF52799">
    <property type="entry name" value="(Phosphotyrosine protein) phosphatases II"/>
    <property type="match status" value="1"/>
</dbReference>
<proteinExistence type="predicted"/>
<protein>
    <recommendedName>
        <fullName evidence="6">Tyrosine-protein phosphatase domain-containing protein</fullName>
    </recommendedName>
</protein>
<organism evidence="4 5">
    <name type="scientific">Caenorhabditis bovis</name>
    <dbReference type="NCBI Taxonomy" id="2654633"/>
    <lineage>
        <taxon>Eukaryota</taxon>
        <taxon>Metazoa</taxon>
        <taxon>Ecdysozoa</taxon>
        <taxon>Nematoda</taxon>
        <taxon>Chromadorea</taxon>
        <taxon>Rhabditida</taxon>
        <taxon>Rhabditina</taxon>
        <taxon>Rhabditomorpha</taxon>
        <taxon>Rhabditoidea</taxon>
        <taxon>Rhabditidae</taxon>
        <taxon>Peloderinae</taxon>
        <taxon>Caenorhabditis</taxon>
    </lineage>
</organism>
<dbReference type="Gene3D" id="3.90.190.10">
    <property type="entry name" value="Protein tyrosine phosphatase superfamily"/>
    <property type="match status" value="1"/>
</dbReference>
<evidence type="ECO:0000256" key="1">
    <source>
        <dbReference type="SAM" id="Coils"/>
    </source>
</evidence>
<evidence type="ECO:0000259" key="3">
    <source>
        <dbReference type="PROSITE" id="PS50056"/>
    </source>
</evidence>
<dbReference type="GO" id="GO:0004725">
    <property type="term" value="F:protein tyrosine phosphatase activity"/>
    <property type="evidence" value="ECO:0007669"/>
    <property type="project" value="InterPro"/>
</dbReference>
<dbReference type="PROSITE" id="PS50056">
    <property type="entry name" value="TYR_PHOSPHATASE_2"/>
    <property type="match status" value="1"/>
</dbReference>
<sequence length="350" mass="39303">MEVSILPEKPCNVNVEKLEAVLKQFLADIGSKGIISVIDEQWDFIEDVVVDDEKCVAFLAHEEKNQAEDVECLDANRVKLERMSANESDYIHASNVEIAHIKRRFVLAQLPKLSPKCMEDFWTMVYQEKLHNIYMLCSPSESTKPAAEKFGEYFPISYGQHEYYGVIWVNNRKVEPANDADDHPNDIFHLEVLPEGCAESVAVTLNICPYWPDGDIATDKKKVVYTAANALGNADSYENEPIGIISKKGAGRTGTFLAIIAVIQMFKTGTPFLIKEIGHSIRTQRPGGIDTRAQFIYIYVIALKYAHKNAKDKDLKSRIEALLKDLEKALNEETEKTAATEEGSALISQE</sequence>
<dbReference type="Pfam" id="PF00102">
    <property type="entry name" value="Y_phosphatase"/>
    <property type="match status" value="1"/>
</dbReference>
<keyword evidence="1" id="KW-0175">Coiled coil</keyword>
<dbReference type="SMART" id="SM00404">
    <property type="entry name" value="PTPc_motif"/>
    <property type="match status" value="1"/>
</dbReference>
<keyword evidence="5" id="KW-1185">Reference proteome</keyword>
<feature type="domain" description="Tyrosine-protein phosphatase" evidence="2">
    <location>
        <begin position="61"/>
        <end position="305"/>
    </location>
</feature>
<dbReference type="OrthoDB" id="5870053at2759"/>
<accession>A0A8S1EW25</accession>